<dbReference type="KEGG" id="blep:AL038_09475"/>
<keyword evidence="2" id="KW-1185">Reference proteome</keyword>
<proteinExistence type="predicted"/>
<reference evidence="2" key="1">
    <citation type="submission" date="2016-12" db="EMBL/GenBank/DDBJ databases">
        <title>Complete Genome Sequence of Beggiatoa leptomitiformis D-401.</title>
        <authorList>
            <person name="Fomenkov A."/>
            <person name="Vincze T."/>
            <person name="Grabovich M."/>
            <person name="Anton B.P."/>
            <person name="Dubinina G."/>
            <person name="Orlova M."/>
            <person name="Belousova E."/>
            <person name="Roberts R.J."/>
        </authorList>
    </citation>
    <scope>NUCLEOTIDE SEQUENCE [LARGE SCALE GENOMIC DNA]</scope>
    <source>
        <strain evidence="2">D-401</strain>
    </source>
</reference>
<evidence type="ECO:0000313" key="2">
    <source>
        <dbReference type="Proteomes" id="UP000234271"/>
    </source>
</evidence>
<evidence type="ECO:0000313" key="1">
    <source>
        <dbReference type="EMBL" id="AUI69836.1"/>
    </source>
</evidence>
<sequence>MFAYYEPNVRRLCELLNETPEVLHARGYLFKFRCFWRLSLLGNGILKTMSSIADANYDVNQLIRRGYLVERNGRIETTLLGREVINKGESCK</sequence>
<gene>
    <name evidence="1" type="ORF">BLE401_14805</name>
</gene>
<dbReference type="AlphaFoldDB" id="A0A2N9YHZ0"/>
<protein>
    <submittedName>
        <fullName evidence="1">Uncharacterized protein</fullName>
    </submittedName>
</protein>
<organism evidence="1 2">
    <name type="scientific">Beggiatoa leptomitoformis</name>
    <dbReference type="NCBI Taxonomy" id="288004"/>
    <lineage>
        <taxon>Bacteria</taxon>
        <taxon>Pseudomonadati</taxon>
        <taxon>Pseudomonadota</taxon>
        <taxon>Gammaproteobacteria</taxon>
        <taxon>Thiotrichales</taxon>
        <taxon>Thiotrichaceae</taxon>
        <taxon>Beggiatoa</taxon>
    </lineage>
</organism>
<accession>A0A2N9YHZ0</accession>
<dbReference type="RefSeq" id="WP_062152246.1">
    <property type="nucleotide sequence ID" value="NZ_CP012373.2"/>
</dbReference>
<dbReference type="EMBL" id="CP018889">
    <property type="protein sequence ID" value="AUI69836.1"/>
    <property type="molecule type" value="Genomic_DNA"/>
</dbReference>
<dbReference type="Proteomes" id="UP000234271">
    <property type="component" value="Chromosome"/>
</dbReference>
<name>A0A2N9YHZ0_9GAMM</name>